<feature type="compositionally biased region" description="Low complexity" evidence="1">
    <location>
        <begin position="1"/>
        <end position="26"/>
    </location>
</feature>
<protein>
    <submittedName>
        <fullName evidence="2">Uncharacterized protein</fullName>
    </submittedName>
</protein>
<comment type="caution">
    <text evidence="2">The sequence shown here is derived from an EMBL/GenBank/DDBJ whole genome shotgun (WGS) entry which is preliminary data.</text>
</comment>
<dbReference type="OrthoDB" id="3058977at2759"/>
<dbReference type="Proteomes" id="UP000623467">
    <property type="component" value="Unassembled WGS sequence"/>
</dbReference>
<dbReference type="EMBL" id="JACAZH010000009">
    <property type="protein sequence ID" value="KAF7358607.1"/>
    <property type="molecule type" value="Genomic_DNA"/>
</dbReference>
<organism evidence="2 3">
    <name type="scientific">Mycena sanguinolenta</name>
    <dbReference type="NCBI Taxonomy" id="230812"/>
    <lineage>
        <taxon>Eukaryota</taxon>
        <taxon>Fungi</taxon>
        <taxon>Dikarya</taxon>
        <taxon>Basidiomycota</taxon>
        <taxon>Agaricomycotina</taxon>
        <taxon>Agaricomycetes</taxon>
        <taxon>Agaricomycetidae</taxon>
        <taxon>Agaricales</taxon>
        <taxon>Marasmiineae</taxon>
        <taxon>Mycenaceae</taxon>
        <taxon>Mycena</taxon>
    </lineage>
</organism>
<feature type="compositionally biased region" description="Polar residues" evidence="1">
    <location>
        <begin position="448"/>
        <end position="461"/>
    </location>
</feature>
<accession>A0A8H6YGA8</accession>
<gene>
    <name evidence="2" type="ORF">MSAN_01199400</name>
</gene>
<feature type="region of interest" description="Disordered" evidence="1">
    <location>
        <begin position="1"/>
        <end position="30"/>
    </location>
</feature>
<evidence type="ECO:0000313" key="2">
    <source>
        <dbReference type="EMBL" id="KAF7358607.1"/>
    </source>
</evidence>
<name>A0A8H6YGA8_9AGAR</name>
<reference evidence="2" key="1">
    <citation type="submission" date="2020-05" db="EMBL/GenBank/DDBJ databases">
        <title>Mycena genomes resolve the evolution of fungal bioluminescence.</title>
        <authorList>
            <person name="Tsai I.J."/>
        </authorList>
    </citation>
    <scope>NUCLEOTIDE SEQUENCE</scope>
    <source>
        <strain evidence="2">160909Yilan</strain>
    </source>
</reference>
<feature type="compositionally biased region" description="Basic and acidic residues" evidence="1">
    <location>
        <begin position="515"/>
        <end position="525"/>
    </location>
</feature>
<evidence type="ECO:0000313" key="3">
    <source>
        <dbReference type="Proteomes" id="UP000623467"/>
    </source>
</evidence>
<proteinExistence type="predicted"/>
<dbReference type="AlphaFoldDB" id="A0A8H6YGA8"/>
<sequence>MQPSSASRAVSAKKTTTTTSTPSSSSRDAEIVRIAKAHGKSERVVRNLLCHKTQYKTERKPTLRNTILHDRALKAKESGESKRLADYQEELHENVEDGIANVTRESLGEEEYNRLMDQLKEHRETKKRGVRMTAQAAATDARQTAFRVGEELIDLHERTGVRAFAVFSRGNGDDAALPHYVEAGGAMGFFPDELKITAVETLRMFERYACTCASGGQEKNDINAVRSFVVKAVQDGLREIKNNSTLHMEYVNYDGAIRAEQGVEMKGWPSDIPVERTANMTVESARRIRDGFKSGAIHWVWIPKPERDALIARLNAERAAGNASLRKRAERSDKGVLRGPRKPVAPSTPSTATQAAAMLAPGCGSALGNATAVPVATATPTTAAPVATATTVTTATPEGVTAPPQFPVTTVDSLFDLPEYTFDSSFNVPIDLDALERDMAALGYITPPSATHATDGQTQDVDNGPVGICLPPPPTSPVRTPLARSSTGNMGTGSKRPSDAAAGGEPVKKKRKVRKDAGQKRRAENEGLQVIQVVQEKRPRKKRSDAGRPRSSRS</sequence>
<keyword evidence="3" id="KW-1185">Reference proteome</keyword>
<feature type="region of interest" description="Disordered" evidence="1">
    <location>
        <begin position="446"/>
        <end position="554"/>
    </location>
</feature>
<feature type="region of interest" description="Disordered" evidence="1">
    <location>
        <begin position="321"/>
        <end position="351"/>
    </location>
</feature>
<evidence type="ECO:0000256" key="1">
    <source>
        <dbReference type="SAM" id="MobiDB-lite"/>
    </source>
</evidence>